<dbReference type="NCBIfam" id="TIGR01730">
    <property type="entry name" value="RND_mfp"/>
    <property type="match status" value="1"/>
</dbReference>
<feature type="region of interest" description="Disordered" evidence="3">
    <location>
        <begin position="356"/>
        <end position="403"/>
    </location>
</feature>
<dbReference type="InterPro" id="IPR058637">
    <property type="entry name" value="YknX-like_C"/>
</dbReference>
<feature type="domain" description="YknX-like C-terminal permuted SH3-like" evidence="4">
    <location>
        <begin position="299"/>
        <end position="366"/>
    </location>
</feature>
<evidence type="ECO:0000256" key="3">
    <source>
        <dbReference type="SAM" id="MobiDB-lite"/>
    </source>
</evidence>
<dbReference type="SUPFAM" id="SSF111369">
    <property type="entry name" value="HlyD-like secretion proteins"/>
    <property type="match status" value="1"/>
</dbReference>
<dbReference type="Gene3D" id="1.10.287.470">
    <property type="entry name" value="Helix hairpin bin"/>
    <property type="match status" value="1"/>
</dbReference>
<proteinExistence type="inferred from homology"/>
<gene>
    <name evidence="5" type="ORF">TBK1r_47300</name>
</gene>
<evidence type="ECO:0000259" key="4">
    <source>
        <dbReference type="Pfam" id="PF25989"/>
    </source>
</evidence>
<reference evidence="5 6" key="1">
    <citation type="submission" date="2019-02" db="EMBL/GenBank/DDBJ databases">
        <title>Deep-cultivation of Planctomycetes and their phenomic and genomic characterization uncovers novel biology.</title>
        <authorList>
            <person name="Wiegand S."/>
            <person name="Jogler M."/>
            <person name="Boedeker C."/>
            <person name="Pinto D."/>
            <person name="Vollmers J."/>
            <person name="Rivas-Marin E."/>
            <person name="Kohn T."/>
            <person name="Peeters S.H."/>
            <person name="Heuer A."/>
            <person name="Rast P."/>
            <person name="Oberbeckmann S."/>
            <person name="Bunk B."/>
            <person name="Jeske O."/>
            <person name="Meyerdierks A."/>
            <person name="Storesund J.E."/>
            <person name="Kallscheuer N."/>
            <person name="Luecker S."/>
            <person name="Lage O.M."/>
            <person name="Pohl T."/>
            <person name="Merkel B.J."/>
            <person name="Hornburger P."/>
            <person name="Mueller R.-W."/>
            <person name="Bruemmer F."/>
            <person name="Labrenz M."/>
            <person name="Spormann A.M."/>
            <person name="Op den Camp H."/>
            <person name="Overmann J."/>
            <person name="Amann R."/>
            <person name="Jetten M.S.M."/>
            <person name="Mascher T."/>
            <person name="Medema M.H."/>
            <person name="Devos D.P."/>
            <person name="Kaster A.-K."/>
            <person name="Ovreas L."/>
            <person name="Rohde M."/>
            <person name="Galperin M.Y."/>
            <person name="Jogler C."/>
        </authorList>
    </citation>
    <scope>NUCLEOTIDE SEQUENCE [LARGE SCALE GENOMIC DNA]</scope>
    <source>
        <strain evidence="5 6">TBK1r</strain>
    </source>
</reference>
<dbReference type="Gene3D" id="2.40.50.100">
    <property type="match status" value="1"/>
</dbReference>
<evidence type="ECO:0000313" key="6">
    <source>
        <dbReference type="Proteomes" id="UP000318081"/>
    </source>
</evidence>
<comment type="similarity">
    <text evidence="1">Belongs to the membrane fusion protein (MFP) (TC 8.A.1) family.</text>
</comment>
<feature type="coiled-coil region" evidence="2">
    <location>
        <begin position="125"/>
        <end position="176"/>
    </location>
</feature>
<evidence type="ECO:0000256" key="2">
    <source>
        <dbReference type="SAM" id="Coils"/>
    </source>
</evidence>
<dbReference type="Proteomes" id="UP000318081">
    <property type="component" value="Chromosome"/>
</dbReference>
<name>A0ABX5XUV0_9BACT</name>
<dbReference type="Gene3D" id="2.40.30.170">
    <property type="match status" value="1"/>
</dbReference>
<evidence type="ECO:0000313" key="5">
    <source>
        <dbReference type="EMBL" id="QDV85714.1"/>
    </source>
</evidence>
<protein>
    <submittedName>
        <fullName evidence="5">HlyD family secretion protein</fullName>
    </submittedName>
</protein>
<dbReference type="PANTHER" id="PTHR30469:SF15">
    <property type="entry name" value="HLYD FAMILY OF SECRETION PROTEINS"/>
    <property type="match status" value="1"/>
</dbReference>
<dbReference type="Pfam" id="PF25989">
    <property type="entry name" value="YknX_C"/>
    <property type="match status" value="1"/>
</dbReference>
<dbReference type="InterPro" id="IPR006143">
    <property type="entry name" value="RND_pump_MFP"/>
</dbReference>
<evidence type="ECO:0000256" key="1">
    <source>
        <dbReference type="ARBA" id="ARBA00009477"/>
    </source>
</evidence>
<dbReference type="Gene3D" id="2.40.420.20">
    <property type="match status" value="1"/>
</dbReference>
<keyword evidence="6" id="KW-1185">Reference proteome</keyword>
<organism evidence="5 6">
    <name type="scientific">Stieleria magnilauensis</name>
    <dbReference type="NCBI Taxonomy" id="2527963"/>
    <lineage>
        <taxon>Bacteria</taxon>
        <taxon>Pseudomonadati</taxon>
        <taxon>Planctomycetota</taxon>
        <taxon>Planctomycetia</taxon>
        <taxon>Pirellulales</taxon>
        <taxon>Pirellulaceae</taxon>
        <taxon>Stieleria</taxon>
    </lineage>
</organism>
<dbReference type="RefSeq" id="WP_145215803.1">
    <property type="nucleotide sequence ID" value="NZ_CP036432.1"/>
</dbReference>
<feature type="compositionally biased region" description="Polar residues" evidence="3">
    <location>
        <begin position="376"/>
        <end position="403"/>
    </location>
</feature>
<dbReference type="PANTHER" id="PTHR30469">
    <property type="entry name" value="MULTIDRUG RESISTANCE PROTEIN MDTA"/>
    <property type="match status" value="1"/>
</dbReference>
<sequence>MKTLFKTIIPNLLLIAVLVGGAYFVGQHQGQKNALASAQPPGDSANSASAATPTAAVRTVIIRQGSIVQQLDAFGVVTPQLGETKFVAAPLEVRVNQILVRSGQRVSADQKLFSLELSPAQKIALSEAKINADTASAELTQVQQRKSERLATNQELSQAQQTASIAQAKFQQMEQQSKEALSKNSAGFEGVVNKIDAQPGQIVPAGSAIVEVVTQKGIEVQLGVEAEDVRLLKEGQAIDISAVLDNTVTDVKATIRLVSESIDPQTRLASVYATLPDDAPLLLGQYVRASAEVDVKQGLIVPRQAVLPNGVTSTVFTIVNGKAVAHEVQVGIDNGKEIQIESKDLKEGMPVITVGSSQVSDGMQVSIAPESPPTTPTDQSSVKDANTPSGPPKQQGNQPGAAH</sequence>
<dbReference type="EMBL" id="CP036432">
    <property type="protein sequence ID" value="QDV85714.1"/>
    <property type="molecule type" value="Genomic_DNA"/>
</dbReference>
<keyword evidence="2" id="KW-0175">Coiled coil</keyword>
<accession>A0ABX5XUV0</accession>